<keyword evidence="5" id="KW-1185">Reference proteome</keyword>
<dbReference type="EMBL" id="BMGH01000001">
    <property type="protein sequence ID" value="GGD02254.1"/>
    <property type="molecule type" value="Genomic_DNA"/>
</dbReference>
<dbReference type="InterPro" id="IPR051450">
    <property type="entry name" value="Gfo/Idh/MocA_Oxidoreductases"/>
</dbReference>
<evidence type="ECO:0000259" key="2">
    <source>
        <dbReference type="Pfam" id="PF01408"/>
    </source>
</evidence>
<evidence type="ECO:0000313" key="5">
    <source>
        <dbReference type="Proteomes" id="UP000613582"/>
    </source>
</evidence>
<protein>
    <submittedName>
        <fullName evidence="4">Uncharacterized protein</fullName>
    </submittedName>
</protein>
<dbReference type="SUPFAM" id="SSF51735">
    <property type="entry name" value="NAD(P)-binding Rossmann-fold domains"/>
    <property type="match status" value="2"/>
</dbReference>
<dbReference type="AlphaFoldDB" id="A0A8J2Y3C2"/>
<dbReference type="InterPro" id="IPR001509">
    <property type="entry name" value="Epimerase_deHydtase"/>
</dbReference>
<reference evidence="4" key="1">
    <citation type="journal article" date="2014" name="Int. J. Syst. Evol. Microbiol.">
        <title>Complete genome sequence of Corynebacterium casei LMG S-19264T (=DSM 44701T), isolated from a smear-ripened cheese.</title>
        <authorList>
            <consortium name="US DOE Joint Genome Institute (JGI-PGF)"/>
            <person name="Walter F."/>
            <person name="Albersmeier A."/>
            <person name="Kalinowski J."/>
            <person name="Ruckert C."/>
        </authorList>
    </citation>
    <scope>NUCLEOTIDE SEQUENCE</scope>
    <source>
        <strain evidence="4">CGMCC 1.12921</strain>
    </source>
</reference>
<organism evidence="4 5">
    <name type="scientific">Aquisalinus flavus</name>
    <dbReference type="NCBI Taxonomy" id="1526572"/>
    <lineage>
        <taxon>Bacteria</taxon>
        <taxon>Pseudomonadati</taxon>
        <taxon>Pseudomonadota</taxon>
        <taxon>Alphaproteobacteria</taxon>
        <taxon>Parvularculales</taxon>
        <taxon>Parvularculaceae</taxon>
        <taxon>Aquisalinus</taxon>
    </lineage>
</organism>
<feature type="domain" description="GFO/IDH/MocA-like oxidoreductase" evidence="3">
    <location>
        <begin position="142"/>
        <end position="263"/>
    </location>
</feature>
<evidence type="ECO:0000259" key="1">
    <source>
        <dbReference type="Pfam" id="PF01370"/>
    </source>
</evidence>
<gene>
    <name evidence="4" type="ORF">GCM10011342_09110</name>
</gene>
<dbReference type="SUPFAM" id="SSF55347">
    <property type="entry name" value="Glyceraldehyde-3-phosphate dehydrogenase-like, C-terminal domain"/>
    <property type="match status" value="1"/>
</dbReference>
<dbReference type="Gene3D" id="3.30.360.10">
    <property type="entry name" value="Dihydrodipicolinate Reductase, domain 2"/>
    <property type="match status" value="1"/>
</dbReference>
<comment type="caution">
    <text evidence="4">The sequence shown here is derived from an EMBL/GenBank/DDBJ whole genome shotgun (WGS) entry which is preliminary data.</text>
</comment>
<evidence type="ECO:0000313" key="4">
    <source>
        <dbReference type="EMBL" id="GGD02254.1"/>
    </source>
</evidence>
<proteinExistence type="predicted"/>
<dbReference type="Pfam" id="PF22725">
    <property type="entry name" value="GFO_IDH_MocA_C3"/>
    <property type="match status" value="1"/>
</dbReference>
<dbReference type="PANTHER" id="PTHR43377:SF1">
    <property type="entry name" value="BILIVERDIN REDUCTASE A"/>
    <property type="match status" value="1"/>
</dbReference>
<dbReference type="Pfam" id="PF01408">
    <property type="entry name" value="GFO_IDH_MocA"/>
    <property type="match status" value="1"/>
</dbReference>
<dbReference type="Gene3D" id="3.40.50.720">
    <property type="entry name" value="NAD(P)-binding Rossmann-like Domain"/>
    <property type="match status" value="2"/>
</dbReference>
<dbReference type="InterPro" id="IPR036291">
    <property type="entry name" value="NAD(P)-bd_dom_sf"/>
</dbReference>
<dbReference type="Pfam" id="PF01370">
    <property type="entry name" value="Epimerase"/>
    <property type="match status" value="1"/>
</dbReference>
<name>A0A8J2Y3C2_9PROT</name>
<evidence type="ECO:0000259" key="3">
    <source>
        <dbReference type="Pfam" id="PF22725"/>
    </source>
</evidence>
<reference evidence="4" key="2">
    <citation type="submission" date="2020-09" db="EMBL/GenBank/DDBJ databases">
        <authorList>
            <person name="Sun Q."/>
            <person name="Zhou Y."/>
        </authorList>
    </citation>
    <scope>NUCLEOTIDE SEQUENCE</scope>
    <source>
        <strain evidence="4">CGMCC 1.12921</strain>
    </source>
</reference>
<feature type="domain" description="Gfo/Idh/MocA-like oxidoreductase N-terminal" evidence="2">
    <location>
        <begin position="14"/>
        <end position="130"/>
    </location>
</feature>
<feature type="domain" description="NAD-dependent epimerase/dehydratase" evidence="1">
    <location>
        <begin position="382"/>
        <end position="610"/>
    </location>
</feature>
<dbReference type="Proteomes" id="UP000613582">
    <property type="component" value="Unassembled WGS sequence"/>
</dbReference>
<dbReference type="InterPro" id="IPR055170">
    <property type="entry name" value="GFO_IDH_MocA-like_dom"/>
</dbReference>
<dbReference type="PANTHER" id="PTHR43377">
    <property type="entry name" value="BILIVERDIN REDUCTASE A"/>
    <property type="match status" value="1"/>
</dbReference>
<sequence>MVCGLAQDEKIMTRTAFIGTGNIAAVHAEALGQIKGAVLATVVDPVESRAVAFARKYKAEGHYGSLTDALKEGGFAVAHVLTPPSTHYAITKTLLDAGIGVLLEKPMAETVAQCEDLQDCARSRGLPLRVSQNYLFHPAQLKVLKALEENRIGPVRHVSCRYVMPLRQLAARQFGHWMFDSPRNLLLEQVVHPLSLIDDVAGPLTVTAVMPGERRTFADGIDLVTEWQVLLAGKNGCTVQLLISLGASYADWTLDILGDDGRISADYLASTAGVTTPGGYIDFLETMRAGYATSLGRIAQDSGNAAAYLAAQTRLVGRRDPFFLSIRNSVRDFYAALDHDRHDMDGARGTRLVRLCTDIAAASGEPTQRPQPVEHTGFRADVVVLGGTGFIGSYLTRDLVGAGKKVRVVARNTGNPARVFTHENVELVQGSIADRDFLEEAIAGVPVVVNLAHGGGGDDWEAIRNAMVGGAEKVADAVIATGAEKFLHVSSIAALYCGDPDETITDKTLPDPDKGRADYARAKAAAERILLRKCRDDGLPLSLWRPGVVVGEGTSPFHSGVGFYNRERVCLGWNDGRNPLPLVLAEDVSAALMKAIVDLPADELTGRAFNLVGDVRLTARAYTALLAEKTGRPLVYRPQSIWQQQAGEVAKWVVKKAAGRKVGFPSVRDLKSRGLVASFDTSGEKKLLGWQPVSDRQTFIDRAIQVHGR</sequence>
<dbReference type="InterPro" id="IPR000683">
    <property type="entry name" value="Gfo/Idh/MocA-like_OxRdtase_N"/>
</dbReference>
<accession>A0A8J2Y3C2</accession>
<dbReference type="GO" id="GO:0000166">
    <property type="term" value="F:nucleotide binding"/>
    <property type="evidence" value="ECO:0007669"/>
    <property type="project" value="InterPro"/>
</dbReference>